<feature type="compositionally biased region" description="Low complexity" evidence="1">
    <location>
        <begin position="87"/>
        <end position="97"/>
    </location>
</feature>
<reference evidence="2 3" key="1">
    <citation type="submission" date="2019-06" db="EMBL/GenBank/DDBJ databases">
        <title>Whole genome shotgun sequence of Pseudonocardia saturnea NBRC 14499.</title>
        <authorList>
            <person name="Hosoyama A."/>
            <person name="Uohara A."/>
            <person name="Ohji S."/>
            <person name="Ichikawa N."/>
        </authorList>
    </citation>
    <scope>NUCLEOTIDE SEQUENCE [LARGE SCALE GENOMIC DNA]</scope>
    <source>
        <strain evidence="2 3">NBRC 14499</strain>
    </source>
</reference>
<feature type="region of interest" description="Disordered" evidence="1">
    <location>
        <begin position="55"/>
        <end position="118"/>
    </location>
</feature>
<gene>
    <name evidence="2" type="ORF">PSA01_18730</name>
</gene>
<feature type="region of interest" description="Disordered" evidence="1">
    <location>
        <begin position="1"/>
        <end position="24"/>
    </location>
</feature>
<organism evidence="2 3">
    <name type="scientific">Pseudonocardia saturnea</name>
    <dbReference type="NCBI Taxonomy" id="33909"/>
    <lineage>
        <taxon>Bacteria</taxon>
        <taxon>Bacillati</taxon>
        <taxon>Actinomycetota</taxon>
        <taxon>Actinomycetes</taxon>
        <taxon>Pseudonocardiales</taxon>
        <taxon>Pseudonocardiaceae</taxon>
        <taxon>Pseudonocardia</taxon>
    </lineage>
</organism>
<dbReference type="EMBL" id="BJNH01000019">
    <property type="protein sequence ID" value="GEC24844.1"/>
    <property type="molecule type" value="Genomic_DNA"/>
</dbReference>
<dbReference type="Proteomes" id="UP000320693">
    <property type="component" value="Unassembled WGS sequence"/>
</dbReference>
<proteinExistence type="predicted"/>
<keyword evidence="3" id="KW-1185">Reference proteome</keyword>
<evidence type="ECO:0000313" key="2">
    <source>
        <dbReference type="EMBL" id="GEC24844.1"/>
    </source>
</evidence>
<accession>A0ABQ0RVZ4</accession>
<evidence type="ECO:0000313" key="3">
    <source>
        <dbReference type="Proteomes" id="UP000320693"/>
    </source>
</evidence>
<evidence type="ECO:0000256" key="1">
    <source>
        <dbReference type="SAM" id="MobiDB-lite"/>
    </source>
</evidence>
<protein>
    <submittedName>
        <fullName evidence="2">Uncharacterized protein</fullName>
    </submittedName>
</protein>
<sequence length="118" mass="11951">MTETSADAPRHRDDGHSVPVGGESVHDFKEALTGGAAALPPIGLGPAIARTLDAADQLDTPRSHLAGSTDGAATSRVRPPECDHATRAGAEAGERGTCSGRLGRVESTGGPESDDLEV</sequence>
<comment type="caution">
    <text evidence="2">The sequence shown here is derived from an EMBL/GenBank/DDBJ whole genome shotgun (WGS) entry which is preliminary data.</text>
</comment>
<name>A0ABQ0RVZ4_9PSEU</name>